<accession>A0ACB8XLB6</accession>
<proteinExistence type="predicted"/>
<dbReference type="EMBL" id="CM042062">
    <property type="protein sequence ID" value="KAI3669014.1"/>
    <property type="molecule type" value="Genomic_DNA"/>
</dbReference>
<evidence type="ECO:0000313" key="1">
    <source>
        <dbReference type="EMBL" id="KAI3669014.1"/>
    </source>
</evidence>
<reference evidence="1 2" key="2">
    <citation type="journal article" date="2022" name="Mol. Ecol. Resour.">
        <title>The genomes of chicory, endive, great burdock and yacon provide insights into Asteraceae paleo-polyploidization history and plant inulin production.</title>
        <authorList>
            <person name="Fan W."/>
            <person name="Wang S."/>
            <person name="Wang H."/>
            <person name="Wang A."/>
            <person name="Jiang F."/>
            <person name="Liu H."/>
            <person name="Zhao H."/>
            <person name="Xu D."/>
            <person name="Zhang Y."/>
        </authorList>
    </citation>
    <scope>NUCLEOTIDE SEQUENCE [LARGE SCALE GENOMIC DNA]</scope>
    <source>
        <strain evidence="2">cv. Niubang</strain>
    </source>
</reference>
<dbReference type="Proteomes" id="UP001055879">
    <property type="component" value="Linkage Group LG16"/>
</dbReference>
<sequence length="171" mass="19609">MAGDRSSMALAVRRIQSSPRKRRPQKYRSMKDIMKTAKHVVVNYDDDDNDDYSDALCVICGSGHDDHQILLCDKCDQAYHMLCVRPIVARIPIGNWYCPTCTYHPPALTMSGLSQTKIFDFFSIKKCSASTMIRISPQEISWLSNVLKVSALDKQPCFWQLLSLRFHYLID</sequence>
<gene>
    <name evidence="1" type="ORF">L6452_40233</name>
</gene>
<comment type="caution">
    <text evidence="1">The sequence shown here is derived from an EMBL/GenBank/DDBJ whole genome shotgun (WGS) entry which is preliminary data.</text>
</comment>
<organism evidence="1 2">
    <name type="scientific">Arctium lappa</name>
    <name type="common">Greater burdock</name>
    <name type="synonym">Lappa major</name>
    <dbReference type="NCBI Taxonomy" id="4217"/>
    <lineage>
        <taxon>Eukaryota</taxon>
        <taxon>Viridiplantae</taxon>
        <taxon>Streptophyta</taxon>
        <taxon>Embryophyta</taxon>
        <taxon>Tracheophyta</taxon>
        <taxon>Spermatophyta</taxon>
        <taxon>Magnoliopsida</taxon>
        <taxon>eudicotyledons</taxon>
        <taxon>Gunneridae</taxon>
        <taxon>Pentapetalae</taxon>
        <taxon>asterids</taxon>
        <taxon>campanulids</taxon>
        <taxon>Asterales</taxon>
        <taxon>Asteraceae</taxon>
        <taxon>Carduoideae</taxon>
        <taxon>Cardueae</taxon>
        <taxon>Arctiinae</taxon>
        <taxon>Arctium</taxon>
    </lineage>
</organism>
<evidence type="ECO:0000313" key="2">
    <source>
        <dbReference type="Proteomes" id="UP001055879"/>
    </source>
</evidence>
<protein>
    <submittedName>
        <fullName evidence="1">Uncharacterized protein</fullName>
    </submittedName>
</protein>
<reference evidence="2" key="1">
    <citation type="journal article" date="2022" name="Mol. Ecol. Resour.">
        <title>The genomes of chicory, endive, great burdock and yacon provide insights into Asteraceae palaeo-polyploidization history and plant inulin production.</title>
        <authorList>
            <person name="Fan W."/>
            <person name="Wang S."/>
            <person name="Wang H."/>
            <person name="Wang A."/>
            <person name="Jiang F."/>
            <person name="Liu H."/>
            <person name="Zhao H."/>
            <person name="Xu D."/>
            <person name="Zhang Y."/>
        </authorList>
    </citation>
    <scope>NUCLEOTIDE SEQUENCE [LARGE SCALE GENOMIC DNA]</scope>
    <source>
        <strain evidence="2">cv. Niubang</strain>
    </source>
</reference>
<name>A0ACB8XLB6_ARCLA</name>
<keyword evidence="2" id="KW-1185">Reference proteome</keyword>